<feature type="compositionally biased region" description="Polar residues" evidence="1">
    <location>
        <begin position="130"/>
        <end position="141"/>
    </location>
</feature>
<keyword evidence="3" id="KW-1185">Reference proteome</keyword>
<dbReference type="Proteomes" id="UP000485058">
    <property type="component" value="Unassembled WGS sequence"/>
</dbReference>
<organism evidence="2 3">
    <name type="scientific">Haematococcus lacustris</name>
    <name type="common">Green alga</name>
    <name type="synonym">Haematococcus pluvialis</name>
    <dbReference type="NCBI Taxonomy" id="44745"/>
    <lineage>
        <taxon>Eukaryota</taxon>
        <taxon>Viridiplantae</taxon>
        <taxon>Chlorophyta</taxon>
        <taxon>core chlorophytes</taxon>
        <taxon>Chlorophyceae</taxon>
        <taxon>CS clade</taxon>
        <taxon>Chlamydomonadales</taxon>
        <taxon>Haematococcaceae</taxon>
        <taxon>Haematococcus</taxon>
    </lineage>
</organism>
<sequence length="141" mass="14332">MAAWVTVGAGGPGFKPWVLPLSTALGGRQAGSPKPPPKPSSAAPTGVQGVRRDAASRRQCRAEAAESSGGTRLTWLQAHQACQAGGRQAVGRRQESGAVGRVEAAGGRQGQQGVPGRVEAGEGVSHGIMQGSNHAYKSNRS</sequence>
<protein>
    <submittedName>
        <fullName evidence="2">Uncharacterized protein</fullName>
    </submittedName>
</protein>
<feature type="region of interest" description="Disordered" evidence="1">
    <location>
        <begin position="87"/>
        <end position="141"/>
    </location>
</feature>
<name>A0A6A0A0W6_HAELA</name>
<feature type="compositionally biased region" description="Low complexity" evidence="1">
    <location>
        <begin position="97"/>
        <end position="117"/>
    </location>
</feature>
<feature type="compositionally biased region" description="Basic and acidic residues" evidence="1">
    <location>
        <begin position="50"/>
        <end position="64"/>
    </location>
</feature>
<comment type="caution">
    <text evidence="2">The sequence shown here is derived from an EMBL/GenBank/DDBJ whole genome shotgun (WGS) entry which is preliminary data.</text>
</comment>
<evidence type="ECO:0000313" key="2">
    <source>
        <dbReference type="EMBL" id="GFH22472.1"/>
    </source>
</evidence>
<gene>
    <name evidence="2" type="ORF">HaLaN_19945</name>
</gene>
<dbReference type="EMBL" id="BLLF01002047">
    <property type="protein sequence ID" value="GFH22472.1"/>
    <property type="molecule type" value="Genomic_DNA"/>
</dbReference>
<feature type="region of interest" description="Disordered" evidence="1">
    <location>
        <begin position="24"/>
        <end position="71"/>
    </location>
</feature>
<evidence type="ECO:0000256" key="1">
    <source>
        <dbReference type="SAM" id="MobiDB-lite"/>
    </source>
</evidence>
<evidence type="ECO:0000313" key="3">
    <source>
        <dbReference type="Proteomes" id="UP000485058"/>
    </source>
</evidence>
<proteinExistence type="predicted"/>
<accession>A0A6A0A0W6</accession>
<reference evidence="2 3" key="1">
    <citation type="submission" date="2020-02" db="EMBL/GenBank/DDBJ databases">
        <title>Draft genome sequence of Haematococcus lacustris strain NIES-144.</title>
        <authorList>
            <person name="Morimoto D."/>
            <person name="Nakagawa S."/>
            <person name="Yoshida T."/>
            <person name="Sawayama S."/>
        </authorList>
    </citation>
    <scope>NUCLEOTIDE SEQUENCE [LARGE SCALE GENOMIC DNA]</scope>
    <source>
        <strain evidence="2 3">NIES-144</strain>
    </source>
</reference>
<dbReference type="AlphaFoldDB" id="A0A6A0A0W6"/>